<feature type="domain" description="Fumarylacetoacetase-like C-terminal" evidence="1">
    <location>
        <begin position="11"/>
        <end position="105"/>
    </location>
</feature>
<proteinExistence type="predicted"/>
<keyword evidence="3" id="KW-1185">Reference proteome</keyword>
<accession>A0A243QPF2</accession>
<dbReference type="Proteomes" id="UP000195105">
    <property type="component" value="Unassembled WGS sequence"/>
</dbReference>
<comment type="caution">
    <text evidence="2">The sequence shown here is derived from an EMBL/GenBank/DDBJ whole genome shotgun (WGS) entry which is preliminary data.</text>
</comment>
<reference evidence="2 3" key="1">
    <citation type="submission" date="2017-05" db="EMBL/GenBank/DDBJ databases">
        <title>Biotechnological potential of actinobacteria isolated from South African environments.</title>
        <authorList>
            <person name="Le Roes-Hill M."/>
            <person name="Prins A."/>
            <person name="Durrell K.A."/>
        </authorList>
    </citation>
    <scope>NUCLEOTIDE SEQUENCE [LARGE SCALE GENOMIC DNA]</scope>
    <source>
        <strain evidence="2 3">HMC13</strain>
    </source>
</reference>
<dbReference type="SUPFAM" id="SSF56529">
    <property type="entry name" value="FAH"/>
    <property type="match status" value="1"/>
</dbReference>
<dbReference type="InterPro" id="IPR036663">
    <property type="entry name" value="Fumarylacetoacetase_C_sf"/>
</dbReference>
<dbReference type="InterPro" id="IPR011234">
    <property type="entry name" value="Fumarylacetoacetase-like_C"/>
</dbReference>
<dbReference type="PANTHER" id="PTHR43211:SF1">
    <property type="entry name" value="BLL6422 PROTEIN"/>
    <property type="match status" value="1"/>
</dbReference>
<name>A0A243QPF2_9ACTN</name>
<dbReference type="EMBL" id="NGFN01000592">
    <property type="protein sequence ID" value="OUC84009.1"/>
    <property type="molecule type" value="Genomic_DNA"/>
</dbReference>
<sequence length="106" mass="10853">MATPDELASARSGKSFDLAMTASVNGAVIGQDTLASMAFSFAEMTAHASRGTWVKPGDILGSGTCGGGCLAELWGRRGRDVHAPLAPGDTVTVSVERLGTITSRIT</sequence>
<dbReference type="AlphaFoldDB" id="A0A243QPF2"/>
<evidence type="ECO:0000259" key="1">
    <source>
        <dbReference type="Pfam" id="PF01557"/>
    </source>
</evidence>
<dbReference type="Gene3D" id="3.90.850.10">
    <property type="entry name" value="Fumarylacetoacetase-like, C-terminal domain"/>
    <property type="match status" value="1"/>
</dbReference>
<dbReference type="Pfam" id="PF01557">
    <property type="entry name" value="FAA_hydrolase"/>
    <property type="match status" value="1"/>
</dbReference>
<gene>
    <name evidence="2" type="ORF">CA983_42360</name>
</gene>
<evidence type="ECO:0000313" key="3">
    <source>
        <dbReference type="Proteomes" id="UP000195105"/>
    </source>
</evidence>
<evidence type="ECO:0000313" key="2">
    <source>
        <dbReference type="EMBL" id="OUC84009.1"/>
    </source>
</evidence>
<organism evidence="2 3">
    <name type="scientific">Streptomyces swartbergensis</name>
    <dbReference type="NCBI Taxonomy" id="487165"/>
    <lineage>
        <taxon>Bacteria</taxon>
        <taxon>Bacillati</taxon>
        <taxon>Actinomycetota</taxon>
        <taxon>Actinomycetes</taxon>
        <taxon>Kitasatosporales</taxon>
        <taxon>Streptomycetaceae</taxon>
        <taxon>Streptomyces</taxon>
    </lineage>
</organism>
<dbReference type="PANTHER" id="PTHR43211">
    <property type="entry name" value="FUMARYLACETOACETATE HYDROLASE"/>
    <property type="match status" value="1"/>
</dbReference>
<protein>
    <recommendedName>
        <fullName evidence="1">Fumarylacetoacetase-like C-terminal domain-containing protein</fullName>
    </recommendedName>
</protein>
<dbReference type="GO" id="GO:0003824">
    <property type="term" value="F:catalytic activity"/>
    <property type="evidence" value="ECO:0007669"/>
    <property type="project" value="InterPro"/>
</dbReference>